<accession>A0A2Z5G5N4</accession>
<name>A0A2Z5G5N4_9BACT</name>
<evidence type="ECO:0000313" key="1">
    <source>
        <dbReference type="EMBL" id="AXC14259.1"/>
    </source>
</evidence>
<protein>
    <submittedName>
        <fullName evidence="1">Uncharacterized protein</fullName>
    </submittedName>
</protein>
<gene>
    <name evidence="1" type="ORF">ACPOL_4997</name>
</gene>
<evidence type="ECO:0000313" key="2">
    <source>
        <dbReference type="Proteomes" id="UP000253606"/>
    </source>
</evidence>
<dbReference type="KEGG" id="abas:ACPOL_4997"/>
<keyword evidence="2" id="KW-1185">Reference proteome</keyword>
<dbReference type="EMBL" id="CP030840">
    <property type="protein sequence ID" value="AXC14259.1"/>
    <property type="molecule type" value="Genomic_DNA"/>
</dbReference>
<organism evidence="1 2">
    <name type="scientific">Acidisarcina polymorpha</name>
    <dbReference type="NCBI Taxonomy" id="2211140"/>
    <lineage>
        <taxon>Bacteria</taxon>
        <taxon>Pseudomonadati</taxon>
        <taxon>Acidobacteriota</taxon>
        <taxon>Terriglobia</taxon>
        <taxon>Terriglobales</taxon>
        <taxon>Acidobacteriaceae</taxon>
        <taxon>Acidisarcina</taxon>
    </lineage>
</organism>
<dbReference type="Proteomes" id="UP000253606">
    <property type="component" value="Chromosome"/>
</dbReference>
<proteinExistence type="predicted"/>
<sequence length="52" mass="5875">MTLHRFQTLLPIARQRVAAIKKEVARIRATSTRLIASLKSVIAKDLTAFGRR</sequence>
<dbReference type="AlphaFoldDB" id="A0A2Z5G5N4"/>
<reference evidence="1 2" key="1">
    <citation type="journal article" date="2018" name="Front. Microbiol.">
        <title>Hydrolytic Capabilities as a Key to Environmental Success: Chitinolytic and Cellulolytic Acidobacteria From Acidic Sub-arctic Soils and Boreal Peatlands.</title>
        <authorList>
            <person name="Belova S.E."/>
            <person name="Ravin N.V."/>
            <person name="Pankratov T.A."/>
            <person name="Rakitin A.L."/>
            <person name="Ivanova A.A."/>
            <person name="Beletsky A.V."/>
            <person name="Mardanov A.V."/>
            <person name="Sinninghe Damste J.S."/>
            <person name="Dedysh S.N."/>
        </authorList>
    </citation>
    <scope>NUCLEOTIDE SEQUENCE [LARGE SCALE GENOMIC DNA]</scope>
    <source>
        <strain evidence="1 2">SBC82</strain>
    </source>
</reference>